<reference evidence="3 4" key="1">
    <citation type="submission" date="2024-03" db="EMBL/GenBank/DDBJ databases">
        <title>Actinomycetospora sp. OC33-EN06, a novel actinomycete isolated from wild orchid (Aerides multiflora).</title>
        <authorList>
            <person name="Suriyachadkun C."/>
        </authorList>
    </citation>
    <scope>NUCLEOTIDE SEQUENCE [LARGE SCALE GENOMIC DNA]</scope>
    <source>
        <strain evidence="3 4">OC33-EN06</strain>
    </source>
</reference>
<dbReference type="CDD" id="cd06577">
    <property type="entry name" value="PASTA_pknB"/>
    <property type="match status" value="1"/>
</dbReference>
<feature type="region of interest" description="Disordered" evidence="1">
    <location>
        <begin position="1"/>
        <end position="46"/>
    </location>
</feature>
<comment type="caution">
    <text evidence="3">The sequence shown here is derived from an EMBL/GenBank/DDBJ whole genome shotgun (WGS) entry which is preliminary data.</text>
</comment>
<sequence length="143" mass="14306">MTGTPEEATMDTETSTIEETTQDMAQSTAENQATDHPEGLTTVPELVGLPAAEAHDKALDAGVLAVGRNAVHTGAGRGHVEDQEPAPGEKLERGTEVGIWIQGGAARTPTGPDPDDGPYGSGGGGGVRPEPSPVGPAGGGFNG</sequence>
<feature type="compositionally biased region" description="Basic and acidic residues" evidence="1">
    <location>
        <begin position="78"/>
        <end position="95"/>
    </location>
</feature>
<gene>
    <name evidence="3" type="ORF">WCD41_30660</name>
</gene>
<organism evidence="3 4">
    <name type="scientific">Actinomycetospora aeridis</name>
    <dbReference type="NCBI Taxonomy" id="3129231"/>
    <lineage>
        <taxon>Bacteria</taxon>
        <taxon>Bacillati</taxon>
        <taxon>Actinomycetota</taxon>
        <taxon>Actinomycetes</taxon>
        <taxon>Pseudonocardiales</taxon>
        <taxon>Pseudonocardiaceae</taxon>
        <taxon>Actinomycetospora</taxon>
    </lineage>
</organism>
<evidence type="ECO:0000256" key="1">
    <source>
        <dbReference type="SAM" id="MobiDB-lite"/>
    </source>
</evidence>
<name>A0ABU8NEJ9_9PSEU</name>
<dbReference type="Pfam" id="PF03793">
    <property type="entry name" value="PASTA"/>
    <property type="match status" value="1"/>
</dbReference>
<feature type="compositionally biased region" description="Polar residues" evidence="1">
    <location>
        <begin position="11"/>
        <end position="32"/>
    </location>
</feature>
<feature type="domain" description="PASTA" evidence="2">
    <location>
        <begin position="42"/>
        <end position="101"/>
    </location>
</feature>
<proteinExistence type="predicted"/>
<dbReference type="RefSeq" id="WP_337719055.1">
    <property type="nucleotide sequence ID" value="NZ_JBBEGL010000019.1"/>
</dbReference>
<evidence type="ECO:0000313" key="3">
    <source>
        <dbReference type="EMBL" id="MEJ2890855.1"/>
    </source>
</evidence>
<dbReference type="InterPro" id="IPR005543">
    <property type="entry name" value="PASTA_dom"/>
</dbReference>
<dbReference type="Gene3D" id="3.30.10.20">
    <property type="match status" value="1"/>
</dbReference>
<evidence type="ECO:0000313" key="4">
    <source>
        <dbReference type="Proteomes" id="UP001370100"/>
    </source>
</evidence>
<dbReference type="EMBL" id="JBBEGL010000019">
    <property type="protein sequence ID" value="MEJ2890855.1"/>
    <property type="molecule type" value="Genomic_DNA"/>
</dbReference>
<keyword evidence="4" id="KW-1185">Reference proteome</keyword>
<protein>
    <submittedName>
        <fullName evidence="3">PASTA domain-containing protein</fullName>
    </submittedName>
</protein>
<dbReference type="Proteomes" id="UP001370100">
    <property type="component" value="Unassembled WGS sequence"/>
</dbReference>
<evidence type="ECO:0000259" key="2">
    <source>
        <dbReference type="Pfam" id="PF03793"/>
    </source>
</evidence>
<accession>A0ABU8NEJ9</accession>
<feature type="region of interest" description="Disordered" evidence="1">
    <location>
        <begin position="74"/>
        <end position="143"/>
    </location>
</feature>